<evidence type="ECO:0000313" key="2">
    <source>
        <dbReference type="Proteomes" id="UP001177140"/>
    </source>
</evidence>
<sequence>MPIMGCKPVPEEEIRSESSNGRFTMRCIKDLTQKSFSLSIKDAGVGLVTKEIQSGNFTFKQLKAATKDFGPANKIGEGGFGSVYK</sequence>
<proteinExistence type="predicted"/>
<dbReference type="Proteomes" id="UP001177140">
    <property type="component" value="Unassembled WGS sequence"/>
</dbReference>
<name>A0AA41UWR7_PAPNU</name>
<feature type="non-terminal residue" evidence="1">
    <location>
        <position position="85"/>
    </location>
</feature>
<gene>
    <name evidence="1" type="ORF">MKW94_004121</name>
</gene>
<dbReference type="Gene3D" id="3.30.200.20">
    <property type="entry name" value="Phosphorylase Kinase, domain 1"/>
    <property type="match status" value="1"/>
</dbReference>
<evidence type="ECO:0000313" key="1">
    <source>
        <dbReference type="EMBL" id="MCL7022386.1"/>
    </source>
</evidence>
<protein>
    <submittedName>
        <fullName evidence="1">Uncharacterized protein</fullName>
    </submittedName>
</protein>
<dbReference type="AlphaFoldDB" id="A0AA41UWR7"/>
<comment type="caution">
    <text evidence="1">The sequence shown here is derived from an EMBL/GenBank/DDBJ whole genome shotgun (WGS) entry which is preliminary data.</text>
</comment>
<dbReference type="EMBL" id="JAJJMA010010686">
    <property type="protein sequence ID" value="MCL7022386.1"/>
    <property type="molecule type" value="Genomic_DNA"/>
</dbReference>
<reference evidence="1" key="1">
    <citation type="submission" date="2022-03" db="EMBL/GenBank/DDBJ databases">
        <title>A functionally conserved STORR gene fusion in Papaver species that diverged 16.8 million years ago.</title>
        <authorList>
            <person name="Catania T."/>
        </authorList>
    </citation>
    <scope>NUCLEOTIDE SEQUENCE</scope>
    <source>
        <strain evidence="1">S-191538</strain>
    </source>
</reference>
<organism evidence="1 2">
    <name type="scientific">Papaver nudicaule</name>
    <name type="common">Iceland poppy</name>
    <dbReference type="NCBI Taxonomy" id="74823"/>
    <lineage>
        <taxon>Eukaryota</taxon>
        <taxon>Viridiplantae</taxon>
        <taxon>Streptophyta</taxon>
        <taxon>Embryophyta</taxon>
        <taxon>Tracheophyta</taxon>
        <taxon>Spermatophyta</taxon>
        <taxon>Magnoliopsida</taxon>
        <taxon>Ranunculales</taxon>
        <taxon>Papaveraceae</taxon>
        <taxon>Papaveroideae</taxon>
        <taxon>Papaver</taxon>
    </lineage>
</organism>
<accession>A0AA41UWR7</accession>
<keyword evidence="2" id="KW-1185">Reference proteome</keyword>